<evidence type="ECO:0000256" key="6">
    <source>
        <dbReference type="ARBA" id="ARBA00048744"/>
    </source>
</evidence>
<keyword evidence="3 7" id="KW-0808">Transferase</keyword>
<dbReference type="EMBL" id="MN982381">
    <property type="protein sequence ID" value="QIJ56903.1"/>
    <property type="molecule type" value="Genomic_RNA"/>
</dbReference>
<dbReference type="EC" id="2.7.7.48" evidence="1 7"/>
<dbReference type="SUPFAM" id="SSF56672">
    <property type="entry name" value="DNA/RNA polymerases"/>
    <property type="match status" value="1"/>
</dbReference>
<keyword evidence="7" id="KW-0693">Viral RNA replication</keyword>
<evidence type="ECO:0000313" key="9">
    <source>
        <dbReference type="Proteomes" id="UP001229849"/>
    </source>
</evidence>
<evidence type="ECO:0000256" key="3">
    <source>
        <dbReference type="ARBA" id="ARBA00022679"/>
    </source>
</evidence>
<dbReference type="InterPro" id="IPR043502">
    <property type="entry name" value="DNA/RNA_pol_sf"/>
</dbReference>
<accession>A0A6G7NS50</accession>
<dbReference type="GO" id="GO:0003723">
    <property type="term" value="F:RNA binding"/>
    <property type="evidence" value="ECO:0007669"/>
    <property type="project" value="InterPro"/>
</dbReference>
<dbReference type="GO" id="GO:0003968">
    <property type="term" value="F:RNA-directed RNA polymerase activity"/>
    <property type="evidence" value="ECO:0007669"/>
    <property type="project" value="UniProtKB-KW"/>
</dbReference>
<keyword evidence="9" id="KW-1185">Reference proteome</keyword>
<dbReference type="Pfam" id="PF02123">
    <property type="entry name" value="RdRP_4"/>
    <property type="match status" value="1"/>
</dbReference>
<dbReference type="InterPro" id="IPR001795">
    <property type="entry name" value="RNA-dir_pol_luteovirus"/>
</dbReference>
<dbReference type="GO" id="GO:0000166">
    <property type="term" value="F:nucleotide binding"/>
    <property type="evidence" value="ECO:0007669"/>
    <property type="project" value="UniProtKB-KW"/>
</dbReference>
<dbReference type="Proteomes" id="UP001229849">
    <property type="component" value="Segment"/>
</dbReference>
<evidence type="ECO:0000256" key="7">
    <source>
        <dbReference type="RuleBase" id="RU364050"/>
    </source>
</evidence>
<sequence length="1129" mass="126978">PSLGYCAGVATFALVRYIDLPGIDVAKGLENYFRLINTDGSLGPHLLEAIAQCCLLAVDPKPERGSGNKVVDDLQGQYRGLRVGNLIFAWVARRVCSRQTIRYRHLVDTDAPPQVAWNWLVTRAPKLVLALANIGDEDYNASFNPGSLRLHVPGLNFKKAYGSSVLPVLPQDSSQMPSVERDTSYWHVEVRRGKQRKHLKALNRLFPAPTPTDNLHLTQHVADMALSYLSGRGYTAKHHIGMPDTQSKEALAGARLARLNYLFSQIPVGTNQVLVLGLMTLYLGHPLACGMLETEVFSTSMLLAPAPTQLDRFKHLSLCLRKCERGLLGAVYDSAQVSSLAYGELLFGRANFVSNWEDEYANRCLHTLHIQMPSLELGWDDSLESMCYQWRPEETSTSPNSMKRNDEFYSRLRVKLLEYADVLVTKRATQESFRDFWERRHEWIASGSSGGYSLDVTKVDGSKSHPRVKGMKRAWAEGTTYEQVRAHLEDKVPVELARASEKYENGKARAIYGVNPFHYTINTYATKGFEERLHILDGLEKGASGAKAVQLENYRAIITANPDVECSMLDYADFNRHHSPEAQALIFDAFATVGAKKGAHPDWVRANNWVAKAKYRMFVQFPHIGQPTKVVQGMFSGTRSTDLINTLLNLAYFSVARDWIAEQCQLHAQDLYHVHQGDDVWISNLDKVWARTLYYSLNSQGFLFQPAKQMFGSSRGEYLRVLYSNGQGRGYSCRALANYLLRPLQQKTDLDPISWISTVSDGTRLLMRRGVDVAWAQAIYWNDARYWARSRAHVKDKAPVQIPVELLWLPSFQGGAGVLPPGMSWRVDPDVSAPEMPKYTSSARSAAYNLPTHMSDDWITSVSKRDSRLFETREFSSEGIRRAMVDINYADVLNEVERDRGWAVLKASWAKYLQREQTIVTTLRDKKLFQGDAAPICQPSDLKSGLHMSGLCGDASYNGFESVNDIGLHMLLDSLRKHPKTHVPGRNAQSDLLQRVITASKFRSDRVMARALNISRSASLLIIMRDADEQMGDLSNLRFTISRLVRAGQPNVADLLLSGAAGMSNGLDAYCNVSAWNCIIQRYIERMIYTAAIHCQLGQQTTPLRSTRFWTTQCLESARHMDSLSMVVY</sequence>
<protein>
    <recommendedName>
        <fullName evidence="1 7">RNA-directed RNA polymerase</fullName>
        <ecNumber evidence="1 7">2.7.7.48</ecNumber>
    </recommendedName>
</protein>
<keyword evidence="4 7" id="KW-0548">Nucleotidyltransferase</keyword>
<reference evidence="8" key="1">
    <citation type="journal article" date="2020" name="Viruses">
        <title>New Viral Sequences Identified in the Flavescence Doree Phytoplasma Vector Scaphoideus titanus.</title>
        <authorList>
            <person name="Ottati S."/>
            <person name="Chiapello M."/>
            <person name="Galetto L."/>
            <person name="Bosco D."/>
            <person name="Marzachi C."/>
            <person name="Abba S."/>
        </authorList>
    </citation>
    <scope>NUCLEOTIDE SEQUENCE</scope>
    <source>
        <strain evidence="8">St_FR</strain>
    </source>
</reference>
<feature type="non-terminal residue" evidence="8">
    <location>
        <position position="1"/>
    </location>
</feature>
<evidence type="ECO:0000313" key="8">
    <source>
        <dbReference type="EMBL" id="QIJ56903.1"/>
    </source>
</evidence>
<comment type="catalytic activity">
    <reaction evidence="6 7">
        <text>RNA(n) + a ribonucleoside 5'-triphosphate = RNA(n+1) + diphosphate</text>
        <dbReference type="Rhea" id="RHEA:21248"/>
        <dbReference type="Rhea" id="RHEA-COMP:14527"/>
        <dbReference type="Rhea" id="RHEA-COMP:17342"/>
        <dbReference type="ChEBI" id="CHEBI:33019"/>
        <dbReference type="ChEBI" id="CHEBI:61557"/>
        <dbReference type="ChEBI" id="CHEBI:140395"/>
        <dbReference type="EC" id="2.7.7.48"/>
    </reaction>
</comment>
<evidence type="ECO:0000256" key="2">
    <source>
        <dbReference type="ARBA" id="ARBA00022484"/>
    </source>
</evidence>
<organism evidence="8 9">
    <name type="scientific">Scaphoideus titanus toti-like virus 1</name>
    <dbReference type="NCBI Taxonomy" id="2716559"/>
    <lineage>
        <taxon>Viruses</taxon>
        <taxon>Riboviria</taxon>
        <taxon>Orthornavirae</taxon>
        <taxon>Duplornaviricota</taxon>
        <taxon>Chrymotiviricetes</taxon>
        <taxon>Ghabrivirales</taxon>
        <taxon>Alphatotivirineae</taxon>
        <taxon>Spiciviridae</taxon>
        <taxon>Spicivirus</taxon>
        <taxon>Spicivirus hachi</taxon>
    </lineage>
</organism>
<keyword evidence="2 7" id="KW-0696">RNA-directed RNA polymerase</keyword>
<evidence type="ECO:0000256" key="1">
    <source>
        <dbReference type="ARBA" id="ARBA00012494"/>
    </source>
</evidence>
<keyword evidence="5 7" id="KW-0547">Nucleotide-binding</keyword>
<evidence type="ECO:0000256" key="5">
    <source>
        <dbReference type="ARBA" id="ARBA00022741"/>
    </source>
</evidence>
<proteinExistence type="predicted"/>
<evidence type="ECO:0000256" key="4">
    <source>
        <dbReference type="ARBA" id="ARBA00022695"/>
    </source>
</evidence>
<reference evidence="8" key="2">
    <citation type="submission" date="2020-01" db="EMBL/GenBank/DDBJ databases">
        <authorList>
            <person name="Abba' S."/>
        </authorList>
    </citation>
    <scope>NUCLEOTIDE SEQUENCE</scope>
    <source>
        <strain evidence="8">St_FR</strain>
    </source>
</reference>
<dbReference type="GO" id="GO:0006351">
    <property type="term" value="P:DNA-templated transcription"/>
    <property type="evidence" value="ECO:0007669"/>
    <property type="project" value="InterPro"/>
</dbReference>
<name>A0A6G7NS50_9VIRU</name>